<reference evidence="1" key="1">
    <citation type="journal article" date="2015" name="Genome Announc.">
        <title>Draft Genome Sequence of Anaerolineae Strain TC1, a Novel Isolate from a Methanogenic Wastewater Treatment System.</title>
        <authorList>
            <person name="Matsuura N."/>
            <person name="Tourlousse D.M."/>
            <person name="Sun L."/>
            <person name="Toyonaga M."/>
            <person name="Kuroda K."/>
            <person name="Ohashi A."/>
            <person name="Cruz R."/>
            <person name="Yamaguchi T."/>
            <person name="Sekiguchi Y."/>
        </authorList>
    </citation>
    <scope>NUCLEOTIDE SEQUENCE [LARGE SCALE GENOMIC DNA]</scope>
    <source>
        <strain evidence="1">TC1</strain>
    </source>
</reference>
<dbReference type="EMBL" id="DF968180">
    <property type="protein sequence ID" value="GAP39504.1"/>
    <property type="molecule type" value="Genomic_DNA"/>
</dbReference>
<name>A0A0K8PAF5_9CHLR</name>
<sequence length="184" mass="21415">MKFNQISQLIHKNNLQKAVFLIERQTELWMWKTGLGKIMNSIPKYIGNSLVLTFMENHQMIPLKYQEISGEMIVIVEKEEDIRSTEVLLSNSAIQVWMKNGWYSGNALIVTGEKRDLLLSSITTEKMFGKFGSRHVQQNPHKWQVLSIQRNSACTGEKGPGQYSWLWAASTVFFFFAWLRRKLK</sequence>
<dbReference type="RefSeq" id="WP_062277984.1">
    <property type="nucleotide sequence ID" value="NZ_DF968180.1"/>
</dbReference>
<gene>
    <name evidence="1" type="ORF">ATC1_1234</name>
</gene>
<keyword evidence="2" id="KW-1185">Reference proteome</keyword>
<evidence type="ECO:0000313" key="1">
    <source>
        <dbReference type="EMBL" id="GAP39504.1"/>
    </source>
</evidence>
<dbReference type="Proteomes" id="UP000053370">
    <property type="component" value="Unassembled WGS sequence"/>
</dbReference>
<dbReference type="AlphaFoldDB" id="A0A0K8PAF5"/>
<dbReference type="STRING" id="1678840.ATC1_1234"/>
<evidence type="ECO:0000313" key="2">
    <source>
        <dbReference type="Proteomes" id="UP000053370"/>
    </source>
</evidence>
<organism evidence="1">
    <name type="scientific">Flexilinea flocculi</name>
    <dbReference type="NCBI Taxonomy" id="1678840"/>
    <lineage>
        <taxon>Bacteria</taxon>
        <taxon>Bacillati</taxon>
        <taxon>Chloroflexota</taxon>
        <taxon>Anaerolineae</taxon>
        <taxon>Anaerolineales</taxon>
        <taxon>Anaerolineaceae</taxon>
        <taxon>Flexilinea</taxon>
    </lineage>
</organism>
<protein>
    <submittedName>
        <fullName evidence="1">Uncharacterized protein</fullName>
    </submittedName>
</protein>
<accession>A0A0K8PAF5</accession>
<proteinExistence type="predicted"/>
<dbReference type="OrthoDB" id="163266at2"/>